<dbReference type="Gene3D" id="1.10.357.10">
    <property type="entry name" value="Tetracycline Repressor, domain 2"/>
    <property type="match status" value="1"/>
</dbReference>
<name>A0A235BSF3_UNCW3</name>
<dbReference type="FunFam" id="1.10.10.60:FF:000141">
    <property type="entry name" value="TetR family transcriptional regulator"/>
    <property type="match status" value="1"/>
</dbReference>
<dbReference type="EMBL" id="NOZQ01000168">
    <property type="protein sequence ID" value="OYD14657.1"/>
    <property type="molecule type" value="Genomic_DNA"/>
</dbReference>
<reference evidence="6 7" key="1">
    <citation type="submission" date="2017-07" db="EMBL/GenBank/DDBJ databases">
        <title>Recovery of genomes from metagenomes via a dereplication, aggregation, and scoring strategy.</title>
        <authorList>
            <person name="Sieber C.M."/>
            <person name="Probst A.J."/>
            <person name="Sharrar A."/>
            <person name="Thomas B.C."/>
            <person name="Hess M."/>
            <person name="Tringe S.G."/>
            <person name="Banfield J.F."/>
        </authorList>
    </citation>
    <scope>NUCLEOTIDE SEQUENCE [LARGE SCALE GENOMIC DNA]</scope>
    <source>
        <strain evidence="6">JGI_Cruoil_03_44_89</strain>
    </source>
</reference>
<dbReference type="InterPro" id="IPR041478">
    <property type="entry name" value="TetR_C_27"/>
</dbReference>
<dbReference type="InterPro" id="IPR023772">
    <property type="entry name" value="DNA-bd_HTH_TetR-type_CS"/>
</dbReference>
<dbReference type="AlphaFoldDB" id="A0A235BSF3"/>
<evidence type="ECO:0000313" key="7">
    <source>
        <dbReference type="Proteomes" id="UP000215215"/>
    </source>
</evidence>
<evidence type="ECO:0000259" key="5">
    <source>
        <dbReference type="PROSITE" id="PS50977"/>
    </source>
</evidence>
<dbReference type="PRINTS" id="PR00455">
    <property type="entry name" value="HTHTETR"/>
</dbReference>
<dbReference type="PANTHER" id="PTHR30055">
    <property type="entry name" value="HTH-TYPE TRANSCRIPTIONAL REGULATOR RUTR"/>
    <property type="match status" value="1"/>
</dbReference>
<dbReference type="InterPro" id="IPR050109">
    <property type="entry name" value="HTH-type_TetR-like_transc_reg"/>
</dbReference>
<comment type="caution">
    <text evidence="6">The sequence shown here is derived from an EMBL/GenBank/DDBJ whole genome shotgun (WGS) entry which is preliminary data.</text>
</comment>
<feature type="DNA-binding region" description="H-T-H motif" evidence="4">
    <location>
        <begin position="28"/>
        <end position="47"/>
    </location>
</feature>
<dbReference type="Pfam" id="PF00440">
    <property type="entry name" value="TetR_N"/>
    <property type="match status" value="1"/>
</dbReference>
<evidence type="ECO:0000256" key="3">
    <source>
        <dbReference type="ARBA" id="ARBA00023163"/>
    </source>
</evidence>
<dbReference type="SUPFAM" id="SSF46689">
    <property type="entry name" value="Homeodomain-like"/>
    <property type="match status" value="1"/>
</dbReference>
<dbReference type="InterPro" id="IPR001647">
    <property type="entry name" value="HTH_TetR"/>
</dbReference>
<accession>A0A235BSF3</accession>
<dbReference type="PROSITE" id="PS50977">
    <property type="entry name" value="HTH_TETR_2"/>
    <property type="match status" value="1"/>
</dbReference>
<dbReference type="Proteomes" id="UP000215215">
    <property type="component" value="Unassembled WGS sequence"/>
</dbReference>
<feature type="domain" description="HTH tetR-type" evidence="5">
    <location>
        <begin position="5"/>
        <end position="65"/>
    </location>
</feature>
<dbReference type="InterPro" id="IPR009057">
    <property type="entry name" value="Homeodomain-like_sf"/>
</dbReference>
<organism evidence="6 7">
    <name type="scientific">candidate division WOR-3 bacterium JGI_Cruoil_03_44_89</name>
    <dbReference type="NCBI Taxonomy" id="1973748"/>
    <lineage>
        <taxon>Bacteria</taxon>
        <taxon>Bacteria division WOR-3</taxon>
    </lineage>
</organism>
<evidence type="ECO:0000256" key="2">
    <source>
        <dbReference type="ARBA" id="ARBA00023125"/>
    </source>
</evidence>
<proteinExistence type="predicted"/>
<dbReference type="GO" id="GO:0003700">
    <property type="term" value="F:DNA-binding transcription factor activity"/>
    <property type="evidence" value="ECO:0007669"/>
    <property type="project" value="TreeGrafter"/>
</dbReference>
<dbReference type="Pfam" id="PF17935">
    <property type="entry name" value="TetR_C_27"/>
    <property type="match status" value="1"/>
</dbReference>
<dbReference type="Gene3D" id="1.10.10.60">
    <property type="entry name" value="Homeodomain-like"/>
    <property type="match status" value="1"/>
</dbReference>
<evidence type="ECO:0000313" key="6">
    <source>
        <dbReference type="EMBL" id="OYD14657.1"/>
    </source>
</evidence>
<keyword evidence="1" id="KW-0805">Transcription regulation</keyword>
<dbReference type="GO" id="GO:0000976">
    <property type="term" value="F:transcription cis-regulatory region binding"/>
    <property type="evidence" value="ECO:0007669"/>
    <property type="project" value="TreeGrafter"/>
</dbReference>
<gene>
    <name evidence="6" type="ORF">CH333_07500</name>
</gene>
<protein>
    <recommendedName>
        <fullName evidence="5">HTH tetR-type domain-containing protein</fullName>
    </recommendedName>
</protein>
<sequence>MAMKEEKREIILQNARGLFARYGLKKTSVDDIAAAAKIGKATIYYYFKGKHEIFKTVVERELKILKDAVSEAICREDSPQRKLRAFVLTRISHMQKLVNLHRVTKDIVTEMLPDLEKIRESHFKEEIDIVKGILTEGVKEGTFEAKRIELTALAVVSALKGLEYPWVLDGKPLDIGKSVDALSQILFKGIEAR</sequence>
<dbReference type="SUPFAM" id="SSF48498">
    <property type="entry name" value="Tetracyclin repressor-like, C-terminal domain"/>
    <property type="match status" value="1"/>
</dbReference>
<dbReference type="InterPro" id="IPR036271">
    <property type="entry name" value="Tet_transcr_reg_TetR-rel_C_sf"/>
</dbReference>
<evidence type="ECO:0000256" key="1">
    <source>
        <dbReference type="ARBA" id="ARBA00023015"/>
    </source>
</evidence>
<evidence type="ECO:0000256" key="4">
    <source>
        <dbReference type="PROSITE-ProRule" id="PRU00335"/>
    </source>
</evidence>
<keyword evidence="2 4" id="KW-0238">DNA-binding</keyword>
<dbReference type="PROSITE" id="PS01081">
    <property type="entry name" value="HTH_TETR_1"/>
    <property type="match status" value="1"/>
</dbReference>
<dbReference type="PANTHER" id="PTHR30055:SF234">
    <property type="entry name" value="HTH-TYPE TRANSCRIPTIONAL REGULATOR BETI"/>
    <property type="match status" value="1"/>
</dbReference>
<keyword evidence="3" id="KW-0804">Transcription</keyword>